<proteinExistence type="predicted"/>
<name>A0ABU8YXA0_9CYAN</name>
<dbReference type="Pfam" id="PF12441">
    <property type="entry name" value="CopG_antitoxin"/>
    <property type="match status" value="1"/>
</dbReference>
<protein>
    <submittedName>
        <fullName evidence="1">CopG family antitoxin</fullName>
    </submittedName>
</protein>
<dbReference type="EMBL" id="JBBLXS010000835">
    <property type="protein sequence ID" value="MEK0188930.1"/>
    <property type="molecule type" value="Genomic_DNA"/>
</dbReference>
<dbReference type="RefSeq" id="WP_340524553.1">
    <property type="nucleotide sequence ID" value="NZ_JBBLXS010000835.1"/>
</dbReference>
<keyword evidence="2" id="KW-1185">Reference proteome</keyword>
<organism evidence="1 2">
    <name type="scientific">Microcoleus anatoxicus PTRS2</name>
    <dbReference type="NCBI Taxonomy" id="2705321"/>
    <lineage>
        <taxon>Bacteria</taxon>
        <taxon>Bacillati</taxon>
        <taxon>Cyanobacteriota</taxon>
        <taxon>Cyanophyceae</taxon>
        <taxon>Oscillatoriophycideae</taxon>
        <taxon>Oscillatoriales</taxon>
        <taxon>Microcoleaceae</taxon>
        <taxon>Microcoleus</taxon>
        <taxon>Microcoleus anatoxicus</taxon>
    </lineage>
</organism>
<accession>A0ABU8YXA0</accession>
<evidence type="ECO:0000313" key="1">
    <source>
        <dbReference type="EMBL" id="MEK0188930.1"/>
    </source>
</evidence>
<gene>
    <name evidence="1" type="ORF">WMG39_29385</name>
</gene>
<dbReference type="InterPro" id="IPR022148">
    <property type="entry name" value="CopG_antitoxin"/>
</dbReference>
<comment type="caution">
    <text evidence="1">The sequence shown here is derived from an EMBL/GenBank/DDBJ whole genome shotgun (WGS) entry which is preliminary data.</text>
</comment>
<dbReference type="Proteomes" id="UP001384579">
    <property type="component" value="Unassembled WGS sequence"/>
</dbReference>
<reference evidence="1 2" key="1">
    <citation type="journal article" date="2020" name="Harmful Algae">
        <title>Molecular and morphological characterization of a novel dihydroanatoxin-a producing Microcoleus species (cyanobacteria) from the Russian River, California, USA.</title>
        <authorList>
            <person name="Conklin K.Y."/>
            <person name="Stancheva R."/>
            <person name="Otten T.G."/>
            <person name="Fadness R."/>
            <person name="Boyer G.L."/>
            <person name="Read B."/>
            <person name="Zhang X."/>
            <person name="Sheath R.G."/>
        </authorList>
    </citation>
    <scope>NUCLEOTIDE SEQUENCE [LARGE SCALE GENOMIC DNA]</scope>
    <source>
        <strain evidence="1 2">PTRS2</strain>
    </source>
</reference>
<sequence>MLNEENTRKRKSAISEAESYQQIGEFWDDRDLADYWEETDAAEFSVNLQSEIIYYRVEVTLSEQIRSIAKRQGVSPETLLNLWVQEKLSKEIA</sequence>
<evidence type="ECO:0000313" key="2">
    <source>
        <dbReference type="Proteomes" id="UP001384579"/>
    </source>
</evidence>